<feature type="region of interest" description="Disordered" evidence="1">
    <location>
        <begin position="136"/>
        <end position="243"/>
    </location>
</feature>
<name>A0AB34H8Z9_ESCRO</name>
<organism evidence="2 3">
    <name type="scientific">Eschrichtius robustus</name>
    <name type="common">California gray whale</name>
    <name type="synonym">Eschrichtius gibbosus</name>
    <dbReference type="NCBI Taxonomy" id="9764"/>
    <lineage>
        <taxon>Eukaryota</taxon>
        <taxon>Metazoa</taxon>
        <taxon>Chordata</taxon>
        <taxon>Craniata</taxon>
        <taxon>Vertebrata</taxon>
        <taxon>Euteleostomi</taxon>
        <taxon>Mammalia</taxon>
        <taxon>Eutheria</taxon>
        <taxon>Laurasiatheria</taxon>
        <taxon>Artiodactyla</taxon>
        <taxon>Whippomorpha</taxon>
        <taxon>Cetacea</taxon>
        <taxon>Mysticeti</taxon>
        <taxon>Eschrichtiidae</taxon>
        <taxon>Eschrichtius</taxon>
    </lineage>
</organism>
<evidence type="ECO:0000313" key="2">
    <source>
        <dbReference type="EMBL" id="KAJ8788423.1"/>
    </source>
</evidence>
<dbReference type="Proteomes" id="UP001159641">
    <property type="component" value="Unassembled WGS sequence"/>
</dbReference>
<feature type="compositionally biased region" description="Basic residues" evidence="1">
    <location>
        <begin position="213"/>
        <end position="225"/>
    </location>
</feature>
<proteinExistence type="predicted"/>
<feature type="compositionally biased region" description="Pro residues" evidence="1">
    <location>
        <begin position="163"/>
        <end position="175"/>
    </location>
</feature>
<dbReference type="EMBL" id="JAIQCJ010001608">
    <property type="protein sequence ID" value="KAJ8788423.1"/>
    <property type="molecule type" value="Genomic_DNA"/>
</dbReference>
<sequence>MRDTSTLDFRSPEPGENKSLLLKPPSLDALLQPSPDTHTDGLSCRLASLHLCSCDPSRHQPGPSPTTQNVSPLPRDFCSPIGFPSIAHNDQREKFDLSQSLVSLWCQASPAATGIEGGGGAGPTLYPLVEGSSTGGLKLGDTGHDAEKAPPNRSPVDLNSSPLPAPPSRLPPPAPEVGLPRADHAPRHRPAVTSSGETMTSQKRGGAVSGRPATRRHGNGKAGQGRRREPRLPEGWMGPGSFPAPVRALAAARLQWSRGLRPGRAGAAAKRGGRRAAPPAAAKRRARRRAPPRAVTSRARPKAAGRCAVGAGPSPATLAA</sequence>
<dbReference type="AlphaFoldDB" id="A0AB34H8Z9"/>
<protein>
    <submittedName>
        <fullName evidence="2">Uncharacterized protein</fullName>
    </submittedName>
</protein>
<accession>A0AB34H8Z9</accession>
<evidence type="ECO:0000256" key="1">
    <source>
        <dbReference type="SAM" id="MobiDB-lite"/>
    </source>
</evidence>
<feature type="compositionally biased region" description="Low complexity" evidence="1">
    <location>
        <begin position="18"/>
        <end position="31"/>
    </location>
</feature>
<gene>
    <name evidence="2" type="ORF">J1605_022481</name>
</gene>
<evidence type="ECO:0000313" key="3">
    <source>
        <dbReference type="Proteomes" id="UP001159641"/>
    </source>
</evidence>
<feature type="region of interest" description="Disordered" evidence="1">
    <location>
        <begin position="1"/>
        <end position="38"/>
    </location>
</feature>
<feature type="compositionally biased region" description="Basic residues" evidence="1">
    <location>
        <begin position="282"/>
        <end position="291"/>
    </location>
</feature>
<feature type="compositionally biased region" description="Low complexity" evidence="1">
    <location>
        <begin position="256"/>
        <end position="281"/>
    </location>
</feature>
<comment type="caution">
    <text evidence="2">The sequence shown here is derived from an EMBL/GenBank/DDBJ whole genome shotgun (WGS) entry which is preliminary data.</text>
</comment>
<feature type="compositionally biased region" description="Basic and acidic residues" evidence="1">
    <location>
        <begin position="1"/>
        <end position="16"/>
    </location>
</feature>
<feature type="compositionally biased region" description="Basic and acidic residues" evidence="1">
    <location>
        <begin position="141"/>
        <end position="150"/>
    </location>
</feature>
<reference evidence="2 3" key="1">
    <citation type="submission" date="2022-11" db="EMBL/GenBank/DDBJ databases">
        <title>Whole genome sequence of Eschrichtius robustus ER-17-0199.</title>
        <authorList>
            <person name="Bruniche-Olsen A."/>
            <person name="Black A.N."/>
            <person name="Fields C.J."/>
            <person name="Walden K."/>
            <person name="Dewoody J.A."/>
        </authorList>
    </citation>
    <scope>NUCLEOTIDE SEQUENCE [LARGE SCALE GENOMIC DNA]</scope>
    <source>
        <strain evidence="2">ER-17-0199</strain>
        <tissue evidence="2">Blubber</tissue>
    </source>
</reference>
<feature type="compositionally biased region" description="Polar residues" evidence="1">
    <location>
        <begin position="192"/>
        <end position="203"/>
    </location>
</feature>
<keyword evidence="3" id="KW-1185">Reference proteome</keyword>
<feature type="region of interest" description="Disordered" evidence="1">
    <location>
        <begin position="256"/>
        <end position="320"/>
    </location>
</feature>